<dbReference type="Gene3D" id="3.30.565.10">
    <property type="entry name" value="Histidine kinase-like ATPase, C-terminal domain"/>
    <property type="match status" value="1"/>
</dbReference>
<evidence type="ECO:0000259" key="3">
    <source>
        <dbReference type="PROSITE" id="PS50042"/>
    </source>
</evidence>
<protein>
    <recommendedName>
        <fullName evidence="2">histidine kinase</fullName>
        <ecNumber evidence="2">2.7.13.3</ecNumber>
    </recommendedName>
</protein>
<dbReference type="InterPro" id="IPR036890">
    <property type="entry name" value="HATPase_C_sf"/>
</dbReference>
<feature type="domain" description="Cyclic nucleotide-binding" evidence="3">
    <location>
        <begin position="31"/>
        <end position="129"/>
    </location>
</feature>
<organism evidence="5 6">
    <name type="scientific">Nitrospira japonica</name>
    <dbReference type="NCBI Taxonomy" id="1325564"/>
    <lineage>
        <taxon>Bacteria</taxon>
        <taxon>Pseudomonadati</taxon>
        <taxon>Nitrospirota</taxon>
        <taxon>Nitrospiria</taxon>
        <taxon>Nitrospirales</taxon>
        <taxon>Nitrospiraceae</taxon>
        <taxon>Nitrospira</taxon>
    </lineage>
</organism>
<evidence type="ECO:0000256" key="2">
    <source>
        <dbReference type="ARBA" id="ARBA00012438"/>
    </source>
</evidence>
<proteinExistence type="predicted"/>
<dbReference type="OrthoDB" id="9773246at2"/>
<dbReference type="SUPFAM" id="SSF55874">
    <property type="entry name" value="ATPase domain of HSP90 chaperone/DNA topoisomerase II/histidine kinase"/>
    <property type="match status" value="1"/>
</dbReference>
<dbReference type="PRINTS" id="PR00344">
    <property type="entry name" value="BCTRLSENSOR"/>
</dbReference>
<dbReference type="SMART" id="SM00387">
    <property type="entry name" value="HATPase_c"/>
    <property type="match status" value="1"/>
</dbReference>
<keyword evidence="6" id="KW-1185">Reference proteome</keyword>
<accession>A0A1W1I8U5</accession>
<dbReference type="Gene3D" id="2.60.120.10">
    <property type="entry name" value="Jelly Rolls"/>
    <property type="match status" value="1"/>
</dbReference>
<dbReference type="GO" id="GO:0004673">
    <property type="term" value="F:protein histidine kinase activity"/>
    <property type="evidence" value="ECO:0007669"/>
    <property type="project" value="UniProtKB-EC"/>
</dbReference>
<dbReference type="SMART" id="SM00100">
    <property type="entry name" value="cNMP"/>
    <property type="match status" value="1"/>
</dbReference>
<dbReference type="Pfam" id="PF02518">
    <property type="entry name" value="HATPase_c"/>
    <property type="match status" value="1"/>
</dbReference>
<dbReference type="EMBL" id="LT828648">
    <property type="protein sequence ID" value="SLM49405.1"/>
    <property type="molecule type" value="Genomic_DNA"/>
</dbReference>
<dbReference type="RefSeq" id="WP_080887635.1">
    <property type="nucleotide sequence ID" value="NZ_LT828648.1"/>
</dbReference>
<dbReference type="KEGG" id="nja:NSJP_3238"/>
<comment type="catalytic activity">
    <reaction evidence="1">
        <text>ATP + protein L-histidine = ADP + protein N-phospho-L-histidine.</text>
        <dbReference type="EC" id="2.7.13.3"/>
    </reaction>
</comment>
<evidence type="ECO:0000256" key="1">
    <source>
        <dbReference type="ARBA" id="ARBA00000085"/>
    </source>
</evidence>
<feature type="domain" description="Histidine kinase" evidence="4">
    <location>
        <begin position="282"/>
        <end position="459"/>
    </location>
</feature>
<name>A0A1W1I8U5_9BACT</name>
<evidence type="ECO:0000259" key="4">
    <source>
        <dbReference type="PROSITE" id="PS50109"/>
    </source>
</evidence>
<sequence length="478" mass="52864">MDPAELLNLPLFANLSQDERTCLDQGEVLSVPAGTMVTREGESVEYFYVILEGEIRVTKNYDGQEVVLALHSTGKFFGEVPLLLDMPYFVDSETRTACRLLRYSKEQFWSVMRICPTVAKEILRTMAARVRGLEGYSQQREKLVSLGTMAAGLAHELNNPAAAARRAAADLVTVASGLPSLACQLNKQQLSAEQSETVAQILRDLASRPSPSVPPDPLTRSDREEDILKWLEQHPIDNAWNLTGILVGAGLDRTWLERISNRFPNDAIGDVLRWMTGTLSLRDLTQQVERSTSRIADLVNAVKAYSYEGRAPIQDVDIHEGLESTLTMLSHKLKSVTVVRDYDRSLPVIPAYGNELNQVWTNLIDNAIDAVGGKGEVRIRTAHEDHHVLVEIHDAGSGIPKEVRPHLFEPFFTTKGVGKGTGLGLIISYRIVTDRHKGEIDYDSEPGHTVFRVRLPMMRKPLATSAGPSDPPVESAGP</sequence>
<dbReference type="PANTHER" id="PTHR43065">
    <property type="entry name" value="SENSOR HISTIDINE KINASE"/>
    <property type="match status" value="1"/>
</dbReference>
<evidence type="ECO:0000313" key="5">
    <source>
        <dbReference type="EMBL" id="SLM49405.1"/>
    </source>
</evidence>
<dbReference type="InterPro" id="IPR003594">
    <property type="entry name" value="HATPase_dom"/>
</dbReference>
<dbReference type="InterPro" id="IPR005467">
    <property type="entry name" value="His_kinase_dom"/>
</dbReference>
<dbReference type="AlphaFoldDB" id="A0A1W1I8U5"/>
<gene>
    <name evidence="5" type="ORF">NSJP_3238</name>
</gene>
<dbReference type="STRING" id="1325564.NSJP_3238"/>
<dbReference type="PROSITE" id="PS50109">
    <property type="entry name" value="HIS_KIN"/>
    <property type="match status" value="1"/>
</dbReference>
<dbReference type="PANTHER" id="PTHR43065:SF48">
    <property type="entry name" value="HISTIDINE KINASE"/>
    <property type="match status" value="1"/>
</dbReference>
<dbReference type="Pfam" id="PF00027">
    <property type="entry name" value="cNMP_binding"/>
    <property type="match status" value="1"/>
</dbReference>
<dbReference type="InterPro" id="IPR004358">
    <property type="entry name" value="Sig_transdc_His_kin-like_C"/>
</dbReference>
<dbReference type="SUPFAM" id="SSF51206">
    <property type="entry name" value="cAMP-binding domain-like"/>
    <property type="match status" value="1"/>
</dbReference>
<dbReference type="Gene3D" id="1.10.287.130">
    <property type="match status" value="1"/>
</dbReference>
<reference evidence="5 6" key="1">
    <citation type="submission" date="2017-03" db="EMBL/GenBank/DDBJ databases">
        <authorList>
            <person name="Afonso C.L."/>
            <person name="Miller P.J."/>
            <person name="Scott M.A."/>
            <person name="Spackman E."/>
            <person name="Goraichik I."/>
            <person name="Dimitrov K.M."/>
            <person name="Suarez D.L."/>
            <person name="Swayne D.E."/>
        </authorList>
    </citation>
    <scope>NUCLEOTIDE SEQUENCE [LARGE SCALE GENOMIC DNA]</scope>
    <source>
        <strain evidence="5">Genome sequencing of Nitrospira japonica strain NJ11</strain>
    </source>
</reference>
<dbReference type="InterPro" id="IPR018490">
    <property type="entry name" value="cNMP-bd_dom_sf"/>
</dbReference>
<dbReference type="InterPro" id="IPR000595">
    <property type="entry name" value="cNMP-bd_dom"/>
</dbReference>
<dbReference type="InterPro" id="IPR014710">
    <property type="entry name" value="RmlC-like_jellyroll"/>
</dbReference>
<dbReference type="CDD" id="cd00038">
    <property type="entry name" value="CAP_ED"/>
    <property type="match status" value="1"/>
</dbReference>
<dbReference type="PROSITE" id="PS50042">
    <property type="entry name" value="CNMP_BINDING_3"/>
    <property type="match status" value="1"/>
</dbReference>
<evidence type="ECO:0000313" key="6">
    <source>
        <dbReference type="Proteomes" id="UP000192042"/>
    </source>
</evidence>
<dbReference type="EC" id="2.7.13.3" evidence="2"/>
<dbReference type="Proteomes" id="UP000192042">
    <property type="component" value="Chromosome I"/>
</dbReference>